<evidence type="ECO:0000256" key="6">
    <source>
        <dbReference type="ARBA" id="ARBA00022984"/>
    </source>
</evidence>
<keyword evidence="4" id="KW-0732">Signal</keyword>
<keyword evidence="10" id="KW-0012">Acyltransferase</keyword>
<proteinExistence type="predicted"/>
<keyword evidence="9" id="KW-0449">Lipoprotein</keyword>
<protein>
    <recommendedName>
        <fullName evidence="15">L,D-TPase catalytic domain-containing protein</fullName>
    </recommendedName>
</protein>
<dbReference type="GO" id="GO:0071972">
    <property type="term" value="F:peptidoglycan L,D-transpeptidase activity"/>
    <property type="evidence" value="ECO:0007669"/>
    <property type="project" value="TreeGrafter"/>
</dbReference>
<dbReference type="SUPFAM" id="SSF141523">
    <property type="entry name" value="L,D-transpeptidase catalytic domain-like"/>
    <property type="match status" value="1"/>
</dbReference>
<dbReference type="Pfam" id="PF17964">
    <property type="entry name" value="Big_10"/>
    <property type="match status" value="1"/>
</dbReference>
<feature type="region of interest" description="Disordered" evidence="14">
    <location>
        <begin position="137"/>
        <end position="160"/>
    </location>
</feature>
<evidence type="ECO:0000256" key="4">
    <source>
        <dbReference type="ARBA" id="ARBA00022729"/>
    </source>
</evidence>
<evidence type="ECO:0000256" key="13">
    <source>
        <dbReference type="PROSITE-ProRule" id="PRU01373"/>
    </source>
</evidence>
<dbReference type="Gene3D" id="2.40.440.10">
    <property type="entry name" value="L,D-transpeptidase catalytic domain-like"/>
    <property type="match status" value="1"/>
</dbReference>
<evidence type="ECO:0000313" key="17">
    <source>
        <dbReference type="Proteomes" id="UP000194218"/>
    </source>
</evidence>
<feature type="domain" description="L,D-TPase catalytic" evidence="15">
    <location>
        <begin position="264"/>
        <end position="389"/>
    </location>
</feature>
<accession>A0A1W7D2H8</accession>
<feature type="active site" description="Proton donor/acceptor" evidence="13">
    <location>
        <position position="347"/>
    </location>
</feature>
<gene>
    <name evidence="16" type="ORF">CAG99_22395</name>
</gene>
<comment type="pathway">
    <text evidence="1 13">Cell wall biogenesis; peptidoglycan biosynthesis.</text>
</comment>
<keyword evidence="5 13" id="KW-0133">Cell shape</keyword>
<dbReference type="PANTHER" id="PTHR30582">
    <property type="entry name" value="L,D-TRANSPEPTIDASE"/>
    <property type="match status" value="1"/>
</dbReference>
<organism evidence="16 17">
    <name type="scientific">Streptomyces marincola</name>
    <dbReference type="NCBI Taxonomy" id="2878388"/>
    <lineage>
        <taxon>Bacteria</taxon>
        <taxon>Bacillati</taxon>
        <taxon>Actinomycetota</taxon>
        <taxon>Actinomycetes</taxon>
        <taxon>Kitasatosporales</taxon>
        <taxon>Streptomycetaceae</taxon>
        <taxon>Streptomyces</taxon>
    </lineage>
</organism>
<name>A0A1W7D2H8_9ACTN</name>
<evidence type="ECO:0000256" key="5">
    <source>
        <dbReference type="ARBA" id="ARBA00022960"/>
    </source>
</evidence>
<dbReference type="Gene3D" id="2.60.40.3710">
    <property type="match status" value="1"/>
</dbReference>
<dbReference type="KEGG" id="smao:CAG99_22395"/>
<evidence type="ECO:0000256" key="11">
    <source>
        <dbReference type="ARBA" id="ARBA00023316"/>
    </source>
</evidence>
<dbReference type="Pfam" id="PF03734">
    <property type="entry name" value="YkuD"/>
    <property type="match status" value="1"/>
</dbReference>
<evidence type="ECO:0000256" key="7">
    <source>
        <dbReference type="ARBA" id="ARBA00023136"/>
    </source>
</evidence>
<feature type="active site" description="Nucleophile" evidence="13">
    <location>
        <position position="365"/>
    </location>
</feature>
<dbReference type="OrthoDB" id="5242354at2"/>
<evidence type="ECO:0000256" key="2">
    <source>
        <dbReference type="ARBA" id="ARBA00022475"/>
    </source>
</evidence>
<keyword evidence="11 13" id="KW-0961">Cell wall biogenesis/degradation</keyword>
<keyword evidence="8" id="KW-0564">Palmitate</keyword>
<evidence type="ECO:0000256" key="12">
    <source>
        <dbReference type="ARBA" id="ARBA00060592"/>
    </source>
</evidence>
<dbReference type="GO" id="GO:0071555">
    <property type="term" value="P:cell wall organization"/>
    <property type="evidence" value="ECO:0007669"/>
    <property type="project" value="UniProtKB-UniRule"/>
</dbReference>
<evidence type="ECO:0000256" key="14">
    <source>
        <dbReference type="SAM" id="MobiDB-lite"/>
    </source>
</evidence>
<dbReference type="GO" id="GO:0005576">
    <property type="term" value="C:extracellular region"/>
    <property type="evidence" value="ECO:0007669"/>
    <property type="project" value="TreeGrafter"/>
</dbReference>
<dbReference type="InterPro" id="IPR050979">
    <property type="entry name" value="LD-transpeptidase"/>
</dbReference>
<sequence>MNHKTAHSRKKRLVRLQGRHGRTGEKSGIRLCCVLIIAPLLAGLTACGGGGRSLTGDLVDASGALSFGSAGGGNATGVDPDQPLKISTKGSGTRITDVRATDAGGRPLAGELSADGRGWRSTSPLAADATYTVRVSTENSDGAPGRGVHSFTTAPAGGERLDVTFGPEPGTYGVGQPVTAELSRSVDDPEERALVEGALTVTSSPRVEGAWHWVDGTKLHYRPRDYWPAHARVSVRSHLAGLPIREGLRGGNGKALDLTTGDRVEAVADIAAHTMTVSRNGEELRTIPITTGKEGFATRDGKKVILGREQFVRMTGTSIGIAAGSAEDYDLPVYWAARLTWSGEYVHGAPWSVASQGSANVSHGCTGLSTENAQWFYELVRPGDIVEHVNGFGEDMAPFGNGFGDWNLDWDQWLAGSALHADGGGDAAGDDRRTLRGSGRLQPRV</sequence>
<dbReference type="CDD" id="cd16913">
    <property type="entry name" value="YkuD_like"/>
    <property type="match status" value="1"/>
</dbReference>
<dbReference type="EMBL" id="CP021121">
    <property type="protein sequence ID" value="ARQ71205.1"/>
    <property type="molecule type" value="Genomic_DNA"/>
</dbReference>
<dbReference type="GO" id="GO:0016746">
    <property type="term" value="F:acyltransferase activity"/>
    <property type="evidence" value="ECO:0007669"/>
    <property type="project" value="UniProtKB-KW"/>
</dbReference>
<dbReference type="InterPro" id="IPR005490">
    <property type="entry name" value="LD_TPept_cat_dom"/>
</dbReference>
<dbReference type="InterPro" id="IPR038063">
    <property type="entry name" value="Transpep_catalytic_dom"/>
</dbReference>
<feature type="region of interest" description="Disordered" evidence="14">
    <location>
        <begin position="1"/>
        <end position="20"/>
    </location>
</feature>
<keyword evidence="3" id="KW-0808">Transferase</keyword>
<feature type="region of interest" description="Disordered" evidence="14">
    <location>
        <begin position="423"/>
        <end position="445"/>
    </location>
</feature>
<dbReference type="GO" id="GO:0008360">
    <property type="term" value="P:regulation of cell shape"/>
    <property type="evidence" value="ECO:0007669"/>
    <property type="project" value="UniProtKB-UniRule"/>
</dbReference>
<dbReference type="PROSITE" id="PS52029">
    <property type="entry name" value="LD_TPASE"/>
    <property type="match status" value="1"/>
</dbReference>
<dbReference type="PANTHER" id="PTHR30582:SF2">
    <property type="entry name" value="L,D-TRANSPEPTIDASE YCIB-RELATED"/>
    <property type="match status" value="1"/>
</dbReference>
<evidence type="ECO:0000256" key="9">
    <source>
        <dbReference type="ARBA" id="ARBA00023288"/>
    </source>
</evidence>
<evidence type="ECO:0000313" key="16">
    <source>
        <dbReference type="EMBL" id="ARQ71205.1"/>
    </source>
</evidence>
<dbReference type="FunFam" id="2.40.440.10:FF:000005">
    <property type="entry name" value="L,D-transpeptidase 2"/>
    <property type="match status" value="1"/>
</dbReference>
<evidence type="ECO:0000256" key="8">
    <source>
        <dbReference type="ARBA" id="ARBA00023139"/>
    </source>
</evidence>
<keyword evidence="2" id="KW-1003">Cell membrane</keyword>
<dbReference type="GO" id="GO:0018104">
    <property type="term" value="P:peptidoglycan-protein cross-linking"/>
    <property type="evidence" value="ECO:0007669"/>
    <property type="project" value="TreeGrafter"/>
</dbReference>
<evidence type="ECO:0000256" key="10">
    <source>
        <dbReference type="ARBA" id="ARBA00023315"/>
    </source>
</evidence>
<evidence type="ECO:0000259" key="15">
    <source>
        <dbReference type="PROSITE" id="PS52029"/>
    </source>
</evidence>
<keyword evidence="6 13" id="KW-0573">Peptidoglycan synthesis</keyword>
<keyword evidence="7" id="KW-0472">Membrane</keyword>
<dbReference type="AlphaFoldDB" id="A0A1W7D2H8"/>
<dbReference type="Gene3D" id="2.60.40.3780">
    <property type="match status" value="1"/>
</dbReference>
<comment type="pathway">
    <text evidence="12">Glycan biosynthesis.</text>
</comment>
<evidence type="ECO:0000256" key="3">
    <source>
        <dbReference type="ARBA" id="ARBA00022679"/>
    </source>
</evidence>
<dbReference type="Proteomes" id="UP000194218">
    <property type="component" value="Chromosome"/>
</dbReference>
<dbReference type="UniPathway" id="UPA00219"/>
<evidence type="ECO:0000256" key="1">
    <source>
        <dbReference type="ARBA" id="ARBA00004752"/>
    </source>
</evidence>
<dbReference type="InterPro" id="IPR041280">
    <property type="entry name" value="Big_10"/>
</dbReference>
<keyword evidence="17" id="KW-1185">Reference proteome</keyword>
<reference evidence="16 17" key="1">
    <citation type="submission" date="2017-05" db="EMBL/GenBank/DDBJ databases">
        <title>Complete genome sequence of Streptomyces sp. SCSIO 03032 revealed the diverse biosynthetic pathways for its bioactive secondary metabolites.</title>
        <authorList>
            <person name="Ma L."/>
            <person name="Zhu Y."/>
            <person name="Zhang W."/>
            <person name="Zhang G."/>
            <person name="Tian X."/>
            <person name="Zhang S."/>
            <person name="Zhang C."/>
        </authorList>
    </citation>
    <scope>NUCLEOTIDE SEQUENCE [LARGE SCALE GENOMIC DNA]</scope>
    <source>
        <strain evidence="16 17">SCSIO 03032</strain>
    </source>
</reference>